<evidence type="ECO:0000256" key="6">
    <source>
        <dbReference type="ARBA" id="ARBA00023125"/>
    </source>
</evidence>
<dbReference type="InterPro" id="IPR016032">
    <property type="entry name" value="Sig_transdc_resp-reg_C-effctor"/>
</dbReference>
<keyword evidence="15" id="KW-1185">Reference proteome</keyword>
<comment type="caution">
    <text evidence="14">The sequence shown here is derived from an EMBL/GenBank/DDBJ whole genome shotgun (WGS) entry which is preliminary data.</text>
</comment>
<dbReference type="GO" id="GO:0006355">
    <property type="term" value="P:regulation of DNA-templated transcription"/>
    <property type="evidence" value="ECO:0007669"/>
    <property type="project" value="InterPro"/>
</dbReference>
<dbReference type="PROSITE" id="PS50110">
    <property type="entry name" value="RESPONSE_REGULATORY"/>
    <property type="match status" value="1"/>
</dbReference>
<keyword evidence="7" id="KW-0804">Transcription</keyword>
<evidence type="ECO:0000259" key="13">
    <source>
        <dbReference type="PROSITE" id="PS51755"/>
    </source>
</evidence>
<evidence type="ECO:0000256" key="8">
    <source>
        <dbReference type="ARBA" id="ARBA00067337"/>
    </source>
</evidence>
<dbReference type="InterPro" id="IPR039420">
    <property type="entry name" value="WalR-like"/>
</dbReference>
<dbReference type="AlphaFoldDB" id="A0A7W6W829"/>
<keyword evidence="6 10" id="KW-0238">DNA-binding</keyword>
<protein>
    <recommendedName>
        <fullName evidence="8">Regulatory protein VirG</fullName>
    </recommendedName>
</protein>
<accession>A0A7W6W829</accession>
<dbReference type="Pfam" id="PF00072">
    <property type="entry name" value="Response_reg"/>
    <property type="match status" value="1"/>
</dbReference>
<evidence type="ECO:0000256" key="4">
    <source>
        <dbReference type="ARBA" id="ARBA00023012"/>
    </source>
</evidence>
<proteinExistence type="predicted"/>
<dbReference type="GO" id="GO:0005829">
    <property type="term" value="C:cytosol"/>
    <property type="evidence" value="ECO:0007669"/>
    <property type="project" value="TreeGrafter"/>
</dbReference>
<dbReference type="GO" id="GO:0032993">
    <property type="term" value="C:protein-DNA complex"/>
    <property type="evidence" value="ECO:0007669"/>
    <property type="project" value="TreeGrafter"/>
</dbReference>
<evidence type="ECO:0000256" key="3">
    <source>
        <dbReference type="ARBA" id="ARBA00022553"/>
    </source>
</evidence>
<dbReference type="GO" id="GO:0000156">
    <property type="term" value="F:phosphorelay response regulator activity"/>
    <property type="evidence" value="ECO:0007669"/>
    <property type="project" value="TreeGrafter"/>
</dbReference>
<dbReference type="EMBL" id="JACIGK010000001">
    <property type="protein sequence ID" value="MBB4264560.1"/>
    <property type="molecule type" value="Genomic_DNA"/>
</dbReference>
<dbReference type="GO" id="GO:0000976">
    <property type="term" value="F:transcription cis-regulatory region binding"/>
    <property type="evidence" value="ECO:0007669"/>
    <property type="project" value="TreeGrafter"/>
</dbReference>
<evidence type="ECO:0000256" key="2">
    <source>
        <dbReference type="ARBA" id="ARBA00022490"/>
    </source>
</evidence>
<dbReference type="InterPro" id="IPR036388">
    <property type="entry name" value="WH-like_DNA-bd_sf"/>
</dbReference>
<evidence type="ECO:0000256" key="9">
    <source>
        <dbReference type="PROSITE-ProRule" id="PRU00169"/>
    </source>
</evidence>
<evidence type="ECO:0000256" key="5">
    <source>
        <dbReference type="ARBA" id="ARBA00023015"/>
    </source>
</evidence>
<keyword evidence="4" id="KW-0902">Two-component regulatory system</keyword>
<evidence type="ECO:0000256" key="7">
    <source>
        <dbReference type="ARBA" id="ARBA00023163"/>
    </source>
</evidence>
<dbReference type="SUPFAM" id="SSF52172">
    <property type="entry name" value="CheY-like"/>
    <property type="match status" value="1"/>
</dbReference>
<evidence type="ECO:0000256" key="10">
    <source>
        <dbReference type="PROSITE-ProRule" id="PRU01091"/>
    </source>
</evidence>
<feature type="region of interest" description="Disordered" evidence="11">
    <location>
        <begin position="246"/>
        <end position="266"/>
    </location>
</feature>
<dbReference type="Pfam" id="PF00486">
    <property type="entry name" value="Trans_reg_C"/>
    <property type="match status" value="1"/>
</dbReference>
<dbReference type="FunFam" id="1.10.10.10:FF:000099">
    <property type="entry name" value="Two-component system response regulator TorR"/>
    <property type="match status" value="1"/>
</dbReference>
<dbReference type="Gene3D" id="3.40.50.2300">
    <property type="match status" value="1"/>
</dbReference>
<evidence type="ECO:0000313" key="14">
    <source>
        <dbReference type="EMBL" id="MBB4264560.1"/>
    </source>
</evidence>
<name>A0A7W6W829_9PROT</name>
<dbReference type="InterPro" id="IPR001867">
    <property type="entry name" value="OmpR/PhoB-type_DNA-bd"/>
</dbReference>
<dbReference type="SMART" id="SM00448">
    <property type="entry name" value="REC"/>
    <property type="match status" value="1"/>
</dbReference>
<dbReference type="PANTHER" id="PTHR48111:SF58">
    <property type="entry name" value="TORCAD OPERON TRANSCRIPTIONAL REGULATORY PROTEIN TORR"/>
    <property type="match status" value="1"/>
</dbReference>
<organism evidence="14 15">
    <name type="scientific">Roseospira visakhapatnamensis</name>
    <dbReference type="NCBI Taxonomy" id="390880"/>
    <lineage>
        <taxon>Bacteria</taxon>
        <taxon>Pseudomonadati</taxon>
        <taxon>Pseudomonadota</taxon>
        <taxon>Alphaproteobacteria</taxon>
        <taxon>Rhodospirillales</taxon>
        <taxon>Rhodospirillaceae</taxon>
        <taxon>Roseospira</taxon>
    </lineage>
</organism>
<dbReference type="PANTHER" id="PTHR48111">
    <property type="entry name" value="REGULATOR OF RPOS"/>
    <property type="match status" value="1"/>
</dbReference>
<evidence type="ECO:0000313" key="15">
    <source>
        <dbReference type="Proteomes" id="UP000554286"/>
    </source>
</evidence>
<evidence type="ECO:0000259" key="12">
    <source>
        <dbReference type="PROSITE" id="PS50110"/>
    </source>
</evidence>
<dbReference type="Gene3D" id="1.10.10.10">
    <property type="entry name" value="Winged helix-like DNA-binding domain superfamily/Winged helix DNA-binding domain"/>
    <property type="match status" value="1"/>
</dbReference>
<feature type="domain" description="Response regulatory" evidence="12">
    <location>
        <begin position="16"/>
        <end position="131"/>
    </location>
</feature>
<sequence>MPATGPTAPDAARRATVLVVDDDPITRDVLQAVLEAAGLRALTAADGAGMAAVLAREDSVRVILLDIGMPGKDGLTLTGELRRQSADVGLIIVSARNDRDDRLAGLELGADDYLVKPVDEAELVARVRGLLRRLEGSSPPASTARTRRFGRWVMHGQARRVTDDEGRDVRLTGAEFDLLATFLDNAGAVMTRRQLLTWGRAGAFEPTERTVDVLVRRLRRKLEDDPSEPRLIVTVHRAGYVFTGRVDQDSDSSGEAAALSPDCVGD</sequence>
<feature type="DNA-binding region" description="OmpR/PhoB-type" evidence="10">
    <location>
        <begin position="144"/>
        <end position="244"/>
    </location>
</feature>
<feature type="modified residue" description="4-aspartylphosphate" evidence="9">
    <location>
        <position position="66"/>
    </location>
</feature>
<keyword evidence="5" id="KW-0805">Transcription regulation</keyword>
<dbReference type="RefSeq" id="WP_184042191.1">
    <property type="nucleotide sequence ID" value="NZ_JACIGK010000001.1"/>
</dbReference>
<feature type="domain" description="OmpR/PhoB-type" evidence="13">
    <location>
        <begin position="144"/>
        <end position="244"/>
    </location>
</feature>
<dbReference type="SMART" id="SM00862">
    <property type="entry name" value="Trans_reg_C"/>
    <property type="match status" value="1"/>
</dbReference>
<reference evidence="14 15" key="1">
    <citation type="submission" date="2020-08" db="EMBL/GenBank/DDBJ databases">
        <title>Genome sequencing of Purple Non-Sulfur Bacteria from various extreme environments.</title>
        <authorList>
            <person name="Mayer M."/>
        </authorList>
    </citation>
    <scope>NUCLEOTIDE SEQUENCE [LARGE SCALE GENOMIC DNA]</scope>
    <source>
        <strain evidence="14 15">JA131</strain>
    </source>
</reference>
<dbReference type="InterPro" id="IPR011006">
    <property type="entry name" value="CheY-like_superfamily"/>
</dbReference>
<dbReference type="SUPFAM" id="SSF46894">
    <property type="entry name" value="C-terminal effector domain of the bipartite response regulators"/>
    <property type="match status" value="1"/>
</dbReference>
<dbReference type="Proteomes" id="UP000554286">
    <property type="component" value="Unassembled WGS sequence"/>
</dbReference>
<comment type="subcellular location">
    <subcellularLocation>
        <location evidence="1">Cytoplasm</location>
    </subcellularLocation>
</comment>
<dbReference type="PROSITE" id="PS51755">
    <property type="entry name" value="OMPR_PHOB"/>
    <property type="match status" value="1"/>
</dbReference>
<dbReference type="InterPro" id="IPR001789">
    <property type="entry name" value="Sig_transdc_resp-reg_receiver"/>
</dbReference>
<evidence type="ECO:0000256" key="1">
    <source>
        <dbReference type="ARBA" id="ARBA00004496"/>
    </source>
</evidence>
<keyword evidence="3 9" id="KW-0597">Phosphoprotein</keyword>
<dbReference type="Gene3D" id="6.10.250.690">
    <property type="match status" value="1"/>
</dbReference>
<keyword evidence="2" id="KW-0963">Cytoplasm</keyword>
<gene>
    <name evidence="14" type="ORF">GGD89_000166</name>
</gene>
<evidence type="ECO:0000256" key="11">
    <source>
        <dbReference type="SAM" id="MobiDB-lite"/>
    </source>
</evidence>
<dbReference type="CDD" id="cd00383">
    <property type="entry name" value="trans_reg_C"/>
    <property type="match status" value="1"/>
</dbReference>